<dbReference type="PRINTS" id="PR00344">
    <property type="entry name" value="BCTRLSENSOR"/>
</dbReference>
<accession>A0A917I9V6</accession>
<dbReference type="Pfam" id="PF02518">
    <property type="entry name" value="HATPase_c"/>
    <property type="match status" value="1"/>
</dbReference>
<protein>
    <recommendedName>
        <fullName evidence="3">histidine kinase</fullName>
        <ecNumber evidence="3">2.7.13.3</ecNumber>
    </recommendedName>
</protein>
<dbReference type="Gene3D" id="1.20.120.160">
    <property type="entry name" value="HPT domain"/>
    <property type="match status" value="1"/>
</dbReference>
<reference evidence="18" key="1">
    <citation type="journal article" date="2014" name="Int. J. Syst. Evol. Microbiol.">
        <title>Complete genome sequence of Corynebacterium casei LMG S-19264T (=DSM 44701T), isolated from a smear-ripened cheese.</title>
        <authorList>
            <consortium name="US DOE Joint Genome Institute (JGI-PGF)"/>
            <person name="Walter F."/>
            <person name="Albersmeier A."/>
            <person name="Kalinowski J."/>
            <person name="Ruckert C."/>
        </authorList>
    </citation>
    <scope>NUCLEOTIDE SEQUENCE</scope>
    <source>
        <strain evidence="18">CGMCC 1.12214</strain>
    </source>
</reference>
<dbReference type="Pfam" id="PF00072">
    <property type="entry name" value="Response_reg"/>
    <property type="match status" value="1"/>
</dbReference>
<dbReference type="CDD" id="cd17546">
    <property type="entry name" value="REC_hyHK_CKI1_RcsC-like"/>
    <property type="match status" value="1"/>
</dbReference>
<keyword evidence="5 14" id="KW-0597">Phosphoprotein</keyword>
<dbReference type="SUPFAM" id="SSF158472">
    <property type="entry name" value="HAMP domain-like"/>
    <property type="match status" value="1"/>
</dbReference>
<dbReference type="FunFam" id="1.10.287.130:FF:000004">
    <property type="entry name" value="Ethylene receptor 1"/>
    <property type="match status" value="1"/>
</dbReference>
<dbReference type="PROSITE" id="PS50885">
    <property type="entry name" value="HAMP"/>
    <property type="match status" value="1"/>
</dbReference>
<dbReference type="Pfam" id="PF00672">
    <property type="entry name" value="HAMP"/>
    <property type="match status" value="1"/>
</dbReference>
<proteinExistence type="predicted"/>
<dbReference type="PROSITE" id="PS50109">
    <property type="entry name" value="HIS_KIN"/>
    <property type="match status" value="1"/>
</dbReference>
<dbReference type="SUPFAM" id="SSF47384">
    <property type="entry name" value="Homodimeric domain of signal transducing histidine kinase"/>
    <property type="match status" value="1"/>
</dbReference>
<dbReference type="CDD" id="cd06225">
    <property type="entry name" value="HAMP"/>
    <property type="match status" value="1"/>
</dbReference>
<dbReference type="InterPro" id="IPR003661">
    <property type="entry name" value="HisK_dim/P_dom"/>
</dbReference>
<keyword evidence="10" id="KW-0067">ATP-binding</keyword>
<keyword evidence="7" id="KW-0812">Transmembrane</keyword>
<evidence type="ECO:0000256" key="4">
    <source>
        <dbReference type="ARBA" id="ARBA00022475"/>
    </source>
</evidence>
<dbReference type="SUPFAM" id="SSF52172">
    <property type="entry name" value="CheY-like"/>
    <property type="match status" value="1"/>
</dbReference>
<dbReference type="SMART" id="SM00388">
    <property type="entry name" value="HisKA"/>
    <property type="match status" value="1"/>
</dbReference>
<dbReference type="EC" id="2.7.13.3" evidence="3"/>
<evidence type="ECO:0000256" key="13">
    <source>
        <dbReference type="ARBA" id="ARBA00023136"/>
    </source>
</evidence>
<feature type="domain" description="Histidine kinase" evidence="15">
    <location>
        <begin position="293"/>
        <end position="512"/>
    </location>
</feature>
<dbReference type="GO" id="GO:0005524">
    <property type="term" value="F:ATP binding"/>
    <property type="evidence" value="ECO:0007669"/>
    <property type="project" value="UniProtKB-KW"/>
</dbReference>
<dbReference type="CDD" id="cd00082">
    <property type="entry name" value="HisKA"/>
    <property type="match status" value="1"/>
</dbReference>
<comment type="caution">
    <text evidence="18">The sequence shown here is derived from an EMBL/GenBank/DDBJ whole genome shotgun (WGS) entry which is preliminary data.</text>
</comment>
<evidence type="ECO:0000256" key="5">
    <source>
        <dbReference type="ARBA" id="ARBA00022553"/>
    </source>
</evidence>
<evidence type="ECO:0000256" key="11">
    <source>
        <dbReference type="ARBA" id="ARBA00022989"/>
    </source>
</evidence>
<name>A0A917I9V6_9HYPH</name>
<dbReference type="SUPFAM" id="SSF47226">
    <property type="entry name" value="Histidine-containing phosphotransfer domain, HPT domain"/>
    <property type="match status" value="1"/>
</dbReference>
<dbReference type="RefSeq" id="WP_188519276.1">
    <property type="nucleotide sequence ID" value="NZ_BMES01000002.1"/>
</dbReference>
<evidence type="ECO:0000313" key="18">
    <source>
        <dbReference type="EMBL" id="GGH28847.1"/>
    </source>
</evidence>
<comment type="catalytic activity">
    <reaction evidence="1">
        <text>ATP + protein L-histidine = ADP + protein N-phospho-L-histidine.</text>
        <dbReference type="EC" id="2.7.13.3"/>
    </reaction>
</comment>
<evidence type="ECO:0000256" key="8">
    <source>
        <dbReference type="ARBA" id="ARBA00022741"/>
    </source>
</evidence>
<evidence type="ECO:0000256" key="9">
    <source>
        <dbReference type="ARBA" id="ARBA00022777"/>
    </source>
</evidence>
<dbReference type="InterPro" id="IPR003660">
    <property type="entry name" value="HAMP_dom"/>
</dbReference>
<evidence type="ECO:0000259" key="15">
    <source>
        <dbReference type="PROSITE" id="PS50109"/>
    </source>
</evidence>
<dbReference type="AlphaFoldDB" id="A0A917I9V6"/>
<dbReference type="PROSITE" id="PS50110">
    <property type="entry name" value="RESPONSE_REGULATORY"/>
    <property type="match status" value="1"/>
</dbReference>
<dbReference type="GO" id="GO:0005886">
    <property type="term" value="C:plasma membrane"/>
    <property type="evidence" value="ECO:0007669"/>
    <property type="project" value="UniProtKB-SubCell"/>
</dbReference>
<evidence type="ECO:0000256" key="12">
    <source>
        <dbReference type="ARBA" id="ARBA00023012"/>
    </source>
</evidence>
<dbReference type="InterPro" id="IPR036890">
    <property type="entry name" value="HATPase_C_sf"/>
</dbReference>
<dbReference type="EMBL" id="BMES01000002">
    <property type="protein sequence ID" value="GGH28847.1"/>
    <property type="molecule type" value="Genomic_DNA"/>
</dbReference>
<evidence type="ECO:0000256" key="10">
    <source>
        <dbReference type="ARBA" id="ARBA00022840"/>
    </source>
</evidence>
<dbReference type="SUPFAM" id="SSF55874">
    <property type="entry name" value="ATPase domain of HSP90 chaperone/DNA topoisomerase II/histidine kinase"/>
    <property type="match status" value="1"/>
</dbReference>
<dbReference type="Gene3D" id="6.10.340.10">
    <property type="match status" value="1"/>
</dbReference>
<dbReference type="InterPro" id="IPR005467">
    <property type="entry name" value="His_kinase_dom"/>
</dbReference>
<dbReference type="Pfam" id="PF00512">
    <property type="entry name" value="HisKA"/>
    <property type="match status" value="1"/>
</dbReference>
<keyword evidence="8" id="KW-0547">Nucleotide-binding</keyword>
<evidence type="ECO:0000256" key="7">
    <source>
        <dbReference type="ARBA" id="ARBA00022692"/>
    </source>
</evidence>
<dbReference type="Proteomes" id="UP000603912">
    <property type="component" value="Unassembled WGS sequence"/>
</dbReference>
<evidence type="ECO:0000259" key="16">
    <source>
        <dbReference type="PROSITE" id="PS50110"/>
    </source>
</evidence>
<dbReference type="FunFam" id="3.30.565.10:FF:000010">
    <property type="entry name" value="Sensor histidine kinase RcsC"/>
    <property type="match status" value="1"/>
</dbReference>
<evidence type="ECO:0000256" key="1">
    <source>
        <dbReference type="ARBA" id="ARBA00000085"/>
    </source>
</evidence>
<dbReference type="PANTHER" id="PTHR45339:SF1">
    <property type="entry name" value="HYBRID SIGNAL TRANSDUCTION HISTIDINE KINASE J"/>
    <property type="match status" value="1"/>
</dbReference>
<dbReference type="InterPro" id="IPR001789">
    <property type="entry name" value="Sig_transdc_resp-reg_receiver"/>
</dbReference>
<dbReference type="InterPro" id="IPR011006">
    <property type="entry name" value="CheY-like_superfamily"/>
</dbReference>
<feature type="domain" description="HAMP" evidence="17">
    <location>
        <begin position="200"/>
        <end position="253"/>
    </location>
</feature>
<evidence type="ECO:0000256" key="3">
    <source>
        <dbReference type="ARBA" id="ARBA00012438"/>
    </source>
</evidence>
<dbReference type="CDD" id="cd16922">
    <property type="entry name" value="HATPase_EvgS-ArcB-TorS-like"/>
    <property type="match status" value="1"/>
</dbReference>
<organism evidence="18 19">
    <name type="scientific">Alsobacter metallidurans</name>
    <dbReference type="NCBI Taxonomy" id="340221"/>
    <lineage>
        <taxon>Bacteria</taxon>
        <taxon>Pseudomonadati</taxon>
        <taxon>Pseudomonadota</taxon>
        <taxon>Alphaproteobacteria</taxon>
        <taxon>Hyphomicrobiales</taxon>
        <taxon>Alsobacteraceae</taxon>
        <taxon>Alsobacter</taxon>
    </lineage>
</organism>
<evidence type="ECO:0000259" key="17">
    <source>
        <dbReference type="PROSITE" id="PS50885"/>
    </source>
</evidence>
<dbReference type="InterPro" id="IPR003594">
    <property type="entry name" value="HATPase_dom"/>
</dbReference>
<dbReference type="SMART" id="SM00387">
    <property type="entry name" value="HATPase_c"/>
    <property type="match status" value="1"/>
</dbReference>
<evidence type="ECO:0000256" key="2">
    <source>
        <dbReference type="ARBA" id="ARBA00004651"/>
    </source>
</evidence>
<dbReference type="PANTHER" id="PTHR45339">
    <property type="entry name" value="HYBRID SIGNAL TRANSDUCTION HISTIDINE KINASE J"/>
    <property type="match status" value="1"/>
</dbReference>
<dbReference type="InterPro" id="IPR036641">
    <property type="entry name" value="HPT_dom_sf"/>
</dbReference>
<dbReference type="Pfam" id="PF01627">
    <property type="entry name" value="Hpt"/>
    <property type="match status" value="1"/>
</dbReference>
<keyword evidence="12" id="KW-0902">Two-component regulatory system</keyword>
<dbReference type="Gene3D" id="1.10.287.130">
    <property type="match status" value="1"/>
</dbReference>
<dbReference type="InterPro" id="IPR036097">
    <property type="entry name" value="HisK_dim/P_sf"/>
</dbReference>
<dbReference type="SMART" id="SM00304">
    <property type="entry name" value="HAMP"/>
    <property type="match status" value="1"/>
</dbReference>
<sequence length="926" mass="98171">MENASNPRLRPAGNFRSIRTKISLLVALAIGAAVLASTVLALAHTTHMVVSSERSILVSTARVFAAAVTKGVVEKDEAAIYNALIGMRAFEGTAADRIDYVGVEDLNGRALADLGAAPRLLSDASVGRGEAPSFWTVVTSHTLEAVEPVGLPGHEPIGRIVIIKQITGLMDALRQTLLVSVAAGVAAMALGLLAAARLERAITRPVVDLAATMARVRVGNDFHVEADVSSNDEVGELVTSFNTMIAGIRERDDKLAEHRENLEHQVADRTRDLHLAKLAAENANAAKSDFLATMSHEIRTPMNGMLVMAELLTAGELPTRQRRYAEVIARSGQSLLAIINDILDFSKVEAGKMDIEHIPVDPTETADTVLSLFWERAQKKGLDLAAHVAPDVPRHIMSDPVRLNQVIGNLVNNALKFTEKGHVLVSIGRDPHDPSRLRFAVTDTGIGIPEHKVDKLFSAFAQVDQTTTRKFGGTGLGLAICKRLVEAMGGSFRVTSEIDRGSTFAFSIPIPGADEARPVARVQPIASRLPTAIVAVRGDATARVAADHFAACGYGVERRDPDDIARTGLPACDLLFMEGSVLAQSSGARPARVIALTTMGDGSERQLAAGSRADAVLVRPLAQAELDGLGARLAAGLDLAGFHGERRARQDSLPRFTGRRVLVADDSAVNREVAVEALSRLGASADVAADGREAVEAARRGGYDLILMDGSMPELDGFEAARFIRDEEARRGAPRLPIVALTAHVVGSAADLWKTAGMDGILHKPFTIASMADCLAPYLSVGNEPVDAPKEPTFVEASTETAPEPDGLLDMDTFGQLEMMAEADGGVFLARVVGLYLEHAPKTLVQLEEALAGDPEDQAKAAHALKSMSYNIGAIQVAKAAGACEAQVREHGKALVQADADRLRALVDATAIALRGKLPPQATAAA</sequence>
<keyword evidence="9" id="KW-0418">Kinase</keyword>
<feature type="modified residue" description="4-aspartylphosphate" evidence="14">
    <location>
        <position position="709"/>
    </location>
</feature>
<feature type="domain" description="Response regulatory" evidence="16">
    <location>
        <begin position="660"/>
        <end position="779"/>
    </location>
</feature>
<evidence type="ECO:0000256" key="14">
    <source>
        <dbReference type="PROSITE-ProRule" id="PRU00169"/>
    </source>
</evidence>
<comment type="subcellular location">
    <subcellularLocation>
        <location evidence="2">Cell membrane</location>
        <topology evidence="2">Multi-pass membrane protein</topology>
    </subcellularLocation>
</comment>
<evidence type="ECO:0000256" key="6">
    <source>
        <dbReference type="ARBA" id="ARBA00022679"/>
    </source>
</evidence>
<keyword evidence="11" id="KW-1133">Transmembrane helix</keyword>
<keyword evidence="19" id="KW-1185">Reference proteome</keyword>
<dbReference type="GO" id="GO:0000155">
    <property type="term" value="F:phosphorelay sensor kinase activity"/>
    <property type="evidence" value="ECO:0007669"/>
    <property type="project" value="InterPro"/>
</dbReference>
<dbReference type="Gene3D" id="3.30.565.10">
    <property type="entry name" value="Histidine kinase-like ATPase, C-terminal domain"/>
    <property type="match status" value="1"/>
</dbReference>
<evidence type="ECO:0000313" key="19">
    <source>
        <dbReference type="Proteomes" id="UP000603912"/>
    </source>
</evidence>
<keyword evidence="13" id="KW-0472">Membrane</keyword>
<keyword evidence="4" id="KW-1003">Cell membrane</keyword>
<dbReference type="SMART" id="SM00448">
    <property type="entry name" value="REC"/>
    <property type="match status" value="1"/>
</dbReference>
<dbReference type="InterPro" id="IPR008207">
    <property type="entry name" value="Sig_transdc_His_kin_Hpt_dom"/>
</dbReference>
<keyword evidence="6" id="KW-0808">Transferase</keyword>
<reference evidence="18" key="2">
    <citation type="submission" date="2020-09" db="EMBL/GenBank/DDBJ databases">
        <authorList>
            <person name="Sun Q."/>
            <person name="Zhou Y."/>
        </authorList>
    </citation>
    <scope>NUCLEOTIDE SEQUENCE</scope>
    <source>
        <strain evidence="18">CGMCC 1.12214</strain>
    </source>
</reference>
<gene>
    <name evidence="18" type="ORF">GCM10007036_38340</name>
</gene>
<dbReference type="InterPro" id="IPR004358">
    <property type="entry name" value="Sig_transdc_His_kin-like_C"/>
</dbReference>
<dbReference type="Gene3D" id="3.40.50.2300">
    <property type="match status" value="1"/>
</dbReference>